<dbReference type="PATRIC" id="fig|324602.8.peg.650"/>
<evidence type="ECO:0008006" key="4">
    <source>
        <dbReference type="Google" id="ProtNLM"/>
    </source>
</evidence>
<dbReference type="KEGG" id="cau:Caur_0569"/>
<name>A9WEQ6_CHLAA</name>
<dbReference type="HOGENOM" id="CLU_021406_3_0_0"/>
<dbReference type="EMBL" id="CP000909">
    <property type="protein sequence ID" value="ABY33815.1"/>
    <property type="molecule type" value="Genomic_DNA"/>
</dbReference>
<accession>A9WEQ6</accession>
<evidence type="ECO:0000313" key="2">
    <source>
        <dbReference type="EMBL" id="ABY33815.1"/>
    </source>
</evidence>
<protein>
    <recommendedName>
        <fullName evidence="4">Carbohydrate-binding domain-containing protein</fullName>
    </recommendedName>
</protein>
<dbReference type="eggNOG" id="ENOG502Z8AD">
    <property type="taxonomic scope" value="Bacteria"/>
</dbReference>
<dbReference type="EnsemblBacteria" id="ABY33815">
    <property type="protein sequence ID" value="ABY33815"/>
    <property type="gene ID" value="Caur_0569"/>
</dbReference>
<dbReference type="Pfam" id="PF14262">
    <property type="entry name" value="Cthe_2159"/>
    <property type="match status" value="1"/>
</dbReference>
<evidence type="ECO:0000256" key="1">
    <source>
        <dbReference type="SAM" id="SignalP"/>
    </source>
</evidence>
<feature type="chain" id="PRO_5002743983" description="Carbohydrate-binding domain-containing protein" evidence="1">
    <location>
        <begin position="21"/>
        <end position="575"/>
    </location>
</feature>
<dbReference type="Proteomes" id="UP000002008">
    <property type="component" value="Chromosome"/>
</dbReference>
<keyword evidence="3" id="KW-1185">Reference proteome</keyword>
<dbReference type="RefSeq" id="WP_012256471.1">
    <property type="nucleotide sequence ID" value="NC_010175.1"/>
</dbReference>
<keyword evidence="1" id="KW-0732">Signal</keyword>
<dbReference type="InParanoid" id="A9WEQ6"/>
<organism evidence="2 3">
    <name type="scientific">Chloroflexus aurantiacus (strain ATCC 29366 / DSM 635 / J-10-fl)</name>
    <dbReference type="NCBI Taxonomy" id="324602"/>
    <lineage>
        <taxon>Bacteria</taxon>
        <taxon>Bacillati</taxon>
        <taxon>Chloroflexota</taxon>
        <taxon>Chloroflexia</taxon>
        <taxon>Chloroflexales</taxon>
        <taxon>Chloroflexineae</taxon>
        <taxon>Chloroflexaceae</taxon>
        <taxon>Chloroflexus</taxon>
    </lineage>
</organism>
<sequence>MQRLLAGCFIGVLGFITACSAPLVSSTSSTTTTQITAESVAEQPATTTNIPQLTPAAAVVVTSAAEAIPIELHGDQISAGTGVEVNGTVATITSGGAYRISGQLQAGSIVVNAAATDDVTLYLDGVTIHSVESAPLYIDRAGQVTIVLVDGSINTLSDEARTADQSSAPNATLYSDADLVITGQGQLIVAAHFNDGIASTKGLVIEDGHIQVTAVDDGLRGKEYLLLRGGQIDMTAGGDGFTADADGQGVIMIEGGQVTITANGDGVQAAADIVVQGGMLDIIAGGGSTATLSADASAKGLKAAGQIIINDGEIRLDVAEDGLHADTSITINGGTFTIAAADDAIHAEQQVTITAGEMNVTDSYEGIEGQHIRIDGGTITIIASDDALNAADGSGAQGGGFGGMGGGQWTLTMTGGSLTVDAGGDGIDVNGSITMSGGVMVVYGPTESMNAALDYDRAFTISAGQLIAVGSAGMAMAPDTSSTQPAVLINLSTVQTAGTSIAIVNAAGEPIVSLTPDKSYQSLVYSGTGLTVGEQYQVVVGGAVNTSFVQNDIITRVGTTTGPGGPGNPMRPPRP</sequence>
<evidence type="ECO:0000313" key="3">
    <source>
        <dbReference type="Proteomes" id="UP000002008"/>
    </source>
</evidence>
<reference evidence="3" key="1">
    <citation type="journal article" date="2011" name="BMC Genomics">
        <title>Complete genome sequence of the filamentous anoxygenic phototrophic bacterium Chloroflexus aurantiacus.</title>
        <authorList>
            <person name="Tang K.H."/>
            <person name="Barry K."/>
            <person name="Chertkov O."/>
            <person name="Dalin E."/>
            <person name="Han C.S."/>
            <person name="Hauser L.J."/>
            <person name="Honchak B.M."/>
            <person name="Karbach L.E."/>
            <person name="Land M.L."/>
            <person name="Lapidus A."/>
            <person name="Larimer F.W."/>
            <person name="Mikhailova N."/>
            <person name="Pitluck S."/>
            <person name="Pierson B.K."/>
            <person name="Blankenship R.E."/>
        </authorList>
    </citation>
    <scope>NUCLEOTIDE SEQUENCE [LARGE SCALE GENOMIC DNA]</scope>
    <source>
        <strain evidence="3">ATCC 29366 / DSM 635 / J-10-fl</strain>
    </source>
</reference>
<dbReference type="STRING" id="324602.Caur_0569"/>
<dbReference type="InterPro" id="IPR025584">
    <property type="entry name" value="Cthe_2159"/>
</dbReference>
<proteinExistence type="predicted"/>
<dbReference type="AlphaFoldDB" id="A9WEQ6"/>
<dbReference type="PROSITE" id="PS51257">
    <property type="entry name" value="PROKAR_LIPOPROTEIN"/>
    <property type="match status" value="1"/>
</dbReference>
<gene>
    <name evidence="2" type="ordered locus">Caur_0569</name>
</gene>
<feature type="signal peptide" evidence="1">
    <location>
        <begin position="1"/>
        <end position="20"/>
    </location>
</feature>